<dbReference type="Proteomes" id="UP000789342">
    <property type="component" value="Unassembled WGS sequence"/>
</dbReference>
<name>A0A9N9JBW1_9GLOM</name>
<accession>A0A9N9JBW1</accession>
<protein>
    <submittedName>
        <fullName evidence="2">18377_t:CDS:1</fullName>
    </submittedName>
</protein>
<feature type="non-terminal residue" evidence="2">
    <location>
        <position position="1"/>
    </location>
</feature>
<evidence type="ECO:0000313" key="2">
    <source>
        <dbReference type="EMBL" id="CAG8774922.1"/>
    </source>
</evidence>
<keyword evidence="1" id="KW-0175">Coiled coil</keyword>
<dbReference type="EMBL" id="CAJVPV010048742">
    <property type="protein sequence ID" value="CAG8774922.1"/>
    <property type="molecule type" value="Genomic_DNA"/>
</dbReference>
<reference evidence="2" key="1">
    <citation type="submission" date="2021-06" db="EMBL/GenBank/DDBJ databases">
        <authorList>
            <person name="Kallberg Y."/>
            <person name="Tangrot J."/>
            <person name="Rosling A."/>
        </authorList>
    </citation>
    <scope>NUCLEOTIDE SEQUENCE</scope>
    <source>
        <strain evidence="2">CL551</strain>
    </source>
</reference>
<sequence length="117" mass="13779">MEEKLSLLTQIHEVETEIDELQKRINQVRQRGQSHSNQDQTSIIERLIDINNQSFKLEFSRFLHNESDSRSKCDFDQNSDSTIKRLATYTKVRFINVNNHLICSNTEGEITRRSPQN</sequence>
<gene>
    <name evidence="2" type="ORF">AMORRO_LOCUS16840</name>
</gene>
<keyword evidence="3" id="KW-1185">Reference proteome</keyword>
<organism evidence="2 3">
    <name type="scientific">Acaulospora morrowiae</name>
    <dbReference type="NCBI Taxonomy" id="94023"/>
    <lineage>
        <taxon>Eukaryota</taxon>
        <taxon>Fungi</taxon>
        <taxon>Fungi incertae sedis</taxon>
        <taxon>Mucoromycota</taxon>
        <taxon>Glomeromycotina</taxon>
        <taxon>Glomeromycetes</taxon>
        <taxon>Diversisporales</taxon>
        <taxon>Acaulosporaceae</taxon>
        <taxon>Acaulospora</taxon>
    </lineage>
</organism>
<dbReference type="AlphaFoldDB" id="A0A9N9JBW1"/>
<comment type="caution">
    <text evidence="2">The sequence shown here is derived from an EMBL/GenBank/DDBJ whole genome shotgun (WGS) entry which is preliminary data.</text>
</comment>
<evidence type="ECO:0000313" key="3">
    <source>
        <dbReference type="Proteomes" id="UP000789342"/>
    </source>
</evidence>
<evidence type="ECO:0000256" key="1">
    <source>
        <dbReference type="SAM" id="Coils"/>
    </source>
</evidence>
<feature type="coiled-coil region" evidence="1">
    <location>
        <begin position="4"/>
        <end position="38"/>
    </location>
</feature>
<proteinExistence type="predicted"/>